<keyword evidence="3" id="KW-0720">Serine protease</keyword>
<evidence type="ECO:0000313" key="5">
    <source>
        <dbReference type="EMBL" id="MCV7225493.1"/>
    </source>
</evidence>
<feature type="domain" description="Peptidase S53" evidence="4">
    <location>
        <begin position="173"/>
        <end position="532"/>
    </location>
</feature>
<dbReference type="PROSITE" id="PS00138">
    <property type="entry name" value="SUBTILASE_SER"/>
    <property type="match status" value="1"/>
</dbReference>
<dbReference type="PANTHER" id="PTHR14218">
    <property type="entry name" value="PROTEASE S8 TRIPEPTIDYL PEPTIDASE I CLN2"/>
    <property type="match status" value="1"/>
</dbReference>
<dbReference type="InterPro" id="IPR036852">
    <property type="entry name" value="Peptidase_S8/S53_dom_sf"/>
</dbReference>
<dbReference type="CDD" id="cd04056">
    <property type="entry name" value="Peptidases_S53"/>
    <property type="match status" value="1"/>
</dbReference>
<keyword evidence="6" id="KW-1185">Reference proteome</keyword>
<dbReference type="RefSeq" id="WP_264066264.1">
    <property type="nucleotide sequence ID" value="NZ_JACKTY010000014.1"/>
</dbReference>
<proteinExistence type="predicted"/>
<sequence length="537" mass="55997">MTVRRRSRQRCVAIVCAVVLAGALVFSADIRVGVSGGVQDPIGGPYALLLGASTDLGPATGSEVQLTAALRDTARPSDLMVWARGVGLSVRWRPGDDWAIVEGAPGDVSKALGVEVHDYRGQQGQVFYASPQQPAVPPNLHSVVGLGRIMSYTPHHMAMPTIAPLPLDVPDQGLAPTALRNTYNVAPLTAGGYTGKGTTIVIFGFDGFDQADLDMFATTFDLPKFIPQVVGDMPTQRSGETTMDLEVAHAIAPDAKKVFVNARSTVSGDGPYEKIGRLLESVDEQFPGAVWSFSIGWGCDKLLTAADLVPVRAALTTAQSHGTTAFNASGDLAGLECKGGQDWSSPPSDDDVGLDAVASVPEMTNVGGTTLSTNDQGGWLAEQAWFDVPLSQGTGGGVSSLFDRPPWQQAVLPDTSPDRRLTPDVSAVADAFTGVKIVFKQQILVGGGTSQAAPIWAGMTAVMDQYMLENGGRLLGDLNPLLYAVAAGSRLPSFRDVVLGGNAVSSAGPGYDLVTGLGTPDVDNLARSLLITQAVAG</sequence>
<keyword evidence="2" id="KW-0378">Hydrolase</keyword>
<keyword evidence="1" id="KW-0645">Protease</keyword>
<dbReference type="PANTHER" id="PTHR14218:SF15">
    <property type="entry name" value="TRIPEPTIDYL-PEPTIDASE 1"/>
    <property type="match status" value="1"/>
</dbReference>
<dbReference type="InterPro" id="IPR030400">
    <property type="entry name" value="Sedolisin_dom"/>
</dbReference>
<accession>A0ABT3C7N7</accession>
<evidence type="ECO:0000256" key="2">
    <source>
        <dbReference type="ARBA" id="ARBA00022801"/>
    </source>
</evidence>
<organism evidence="5 6">
    <name type="scientific">Mycolicibacterium komossense</name>
    <dbReference type="NCBI Taxonomy" id="1779"/>
    <lineage>
        <taxon>Bacteria</taxon>
        <taxon>Bacillati</taxon>
        <taxon>Actinomycetota</taxon>
        <taxon>Actinomycetes</taxon>
        <taxon>Mycobacteriales</taxon>
        <taxon>Mycobacteriaceae</taxon>
        <taxon>Mycolicibacterium</taxon>
    </lineage>
</organism>
<reference evidence="5 6" key="1">
    <citation type="journal article" date="2022" name="BMC Genomics">
        <title>Comparative genome analysis of mycobacteria focusing on tRNA and non-coding RNA.</title>
        <authorList>
            <person name="Behra P.R.K."/>
            <person name="Pettersson B.M.F."/>
            <person name="Ramesh M."/>
            <person name="Das S."/>
            <person name="Dasgupta S."/>
            <person name="Kirsebom L.A."/>
        </authorList>
    </citation>
    <scope>NUCLEOTIDE SEQUENCE [LARGE SCALE GENOMIC DNA]</scope>
    <source>
        <strain evidence="5 6">DSM 44078</strain>
    </source>
</reference>
<evidence type="ECO:0000313" key="6">
    <source>
        <dbReference type="Proteomes" id="UP001526201"/>
    </source>
</evidence>
<evidence type="ECO:0000256" key="1">
    <source>
        <dbReference type="ARBA" id="ARBA00022670"/>
    </source>
</evidence>
<name>A0ABT3C7N7_9MYCO</name>
<dbReference type="Gene3D" id="3.40.50.200">
    <property type="entry name" value="Peptidase S8/S53 domain"/>
    <property type="match status" value="1"/>
</dbReference>
<dbReference type="SUPFAM" id="SSF54897">
    <property type="entry name" value="Protease propeptides/inhibitors"/>
    <property type="match status" value="1"/>
</dbReference>
<gene>
    <name evidence="5" type="ORF">H7J73_05525</name>
</gene>
<dbReference type="SUPFAM" id="SSF52743">
    <property type="entry name" value="Subtilisin-like"/>
    <property type="match status" value="1"/>
</dbReference>
<comment type="caution">
    <text evidence="5">The sequence shown here is derived from an EMBL/GenBank/DDBJ whole genome shotgun (WGS) entry which is preliminary data.</text>
</comment>
<protein>
    <submittedName>
        <fullName evidence="5">Peptidase S53</fullName>
    </submittedName>
</protein>
<evidence type="ECO:0000259" key="4">
    <source>
        <dbReference type="PROSITE" id="PS51695"/>
    </source>
</evidence>
<evidence type="ECO:0000256" key="3">
    <source>
        <dbReference type="ARBA" id="ARBA00022825"/>
    </source>
</evidence>
<dbReference type="InterPro" id="IPR050819">
    <property type="entry name" value="Tripeptidyl-peptidase_I"/>
</dbReference>
<dbReference type="EMBL" id="JACKTY010000014">
    <property type="protein sequence ID" value="MCV7225493.1"/>
    <property type="molecule type" value="Genomic_DNA"/>
</dbReference>
<dbReference type="PROSITE" id="PS51695">
    <property type="entry name" value="SEDOLISIN"/>
    <property type="match status" value="1"/>
</dbReference>
<dbReference type="InterPro" id="IPR023828">
    <property type="entry name" value="Peptidase_S8_Ser-AS"/>
</dbReference>
<dbReference type="Proteomes" id="UP001526201">
    <property type="component" value="Unassembled WGS sequence"/>
</dbReference>